<feature type="compositionally biased region" description="Polar residues" evidence="1">
    <location>
        <begin position="1"/>
        <end position="14"/>
    </location>
</feature>
<sequence>MQISISWSTRTVASSPARRDQKGKNNNVKEHYTQKFKLTTGTGEERKN</sequence>
<proteinExistence type="predicted"/>
<evidence type="ECO:0000256" key="1">
    <source>
        <dbReference type="SAM" id="MobiDB-lite"/>
    </source>
</evidence>
<name>A0A2P2P647_RHIMU</name>
<dbReference type="AlphaFoldDB" id="A0A2P2P647"/>
<evidence type="ECO:0000313" key="2">
    <source>
        <dbReference type="EMBL" id="MBX50236.1"/>
    </source>
</evidence>
<accession>A0A2P2P647</accession>
<protein>
    <submittedName>
        <fullName evidence="2">Uncharacterized protein</fullName>
    </submittedName>
</protein>
<dbReference type="EMBL" id="GGEC01069752">
    <property type="protein sequence ID" value="MBX50236.1"/>
    <property type="molecule type" value="Transcribed_RNA"/>
</dbReference>
<reference evidence="2" key="1">
    <citation type="submission" date="2018-02" db="EMBL/GenBank/DDBJ databases">
        <title>Rhizophora mucronata_Transcriptome.</title>
        <authorList>
            <person name="Meera S.P."/>
            <person name="Sreeshan A."/>
            <person name="Augustine A."/>
        </authorList>
    </citation>
    <scope>NUCLEOTIDE SEQUENCE</scope>
    <source>
        <tissue evidence="2">Leaf</tissue>
    </source>
</reference>
<organism evidence="2">
    <name type="scientific">Rhizophora mucronata</name>
    <name type="common">Asiatic mangrove</name>
    <dbReference type="NCBI Taxonomy" id="61149"/>
    <lineage>
        <taxon>Eukaryota</taxon>
        <taxon>Viridiplantae</taxon>
        <taxon>Streptophyta</taxon>
        <taxon>Embryophyta</taxon>
        <taxon>Tracheophyta</taxon>
        <taxon>Spermatophyta</taxon>
        <taxon>Magnoliopsida</taxon>
        <taxon>eudicotyledons</taxon>
        <taxon>Gunneridae</taxon>
        <taxon>Pentapetalae</taxon>
        <taxon>rosids</taxon>
        <taxon>fabids</taxon>
        <taxon>Malpighiales</taxon>
        <taxon>Rhizophoraceae</taxon>
        <taxon>Rhizophora</taxon>
    </lineage>
</organism>
<feature type="region of interest" description="Disordered" evidence="1">
    <location>
        <begin position="1"/>
        <end position="48"/>
    </location>
</feature>
<feature type="compositionally biased region" description="Basic and acidic residues" evidence="1">
    <location>
        <begin position="17"/>
        <end position="33"/>
    </location>
</feature>